<sequence length="74" mass="8492">MVPESLFLDDNAQPYSSVDIFQPLKSGYIEPMKWPAYSSDIYLVVQTKDAFGTHVLQKEPAHTQLELKIVHKKE</sequence>
<evidence type="ECO:0000313" key="2">
    <source>
        <dbReference type="Proteomes" id="UP000886998"/>
    </source>
</evidence>
<organism evidence="1 2">
    <name type="scientific">Trichonephila inaurata madagascariensis</name>
    <dbReference type="NCBI Taxonomy" id="2747483"/>
    <lineage>
        <taxon>Eukaryota</taxon>
        <taxon>Metazoa</taxon>
        <taxon>Ecdysozoa</taxon>
        <taxon>Arthropoda</taxon>
        <taxon>Chelicerata</taxon>
        <taxon>Arachnida</taxon>
        <taxon>Araneae</taxon>
        <taxon>Araneomorphae</taxon>
        <taxon>Entelegynae</taxon>
        <taxon>Araneoidea</taxon>
        <taxon>Nephilidae</taxon>
        <taxon>Trichonephila</taxon>
        <taxon>Trichonephila inaurata</taxon>
    </lineage>
</organism>
<dbReference type="InterPro" id="IPR036397">
    <property type="entry name" value="RNaseH_sf"/>
</dbReference>
<proteinExistence type="predicted"/>
<dbReference type="AlphaFoldDB" id="A0A8X6XCL3"/>
<dbReference type="Proteomes" id="UP000886998">
    <property type="component" value="Unassembled WGS sequence"/>
</dbReference>
<protein>
    <submittedName>
        <fullName evidence="1">Uncharacterized protein</fullName>
    </submittedName>
</protein>
<keyword evidence="2" id="KW-1185">Reference proteome</keyword>
<evidence type="ECO:0000313" key="1">
    <source>
        <dbReference type="EMBL" id="GFY50054.1"/>
    </source>
</evidence>
<comment type="caution">
    <text evidence="1">The sequence shown here is derived from an EMBL/GenBank/DDBJ whole genome shotgun (WGS) entry which is preliminary data.</text>
</comment>
<dbReference type="GO" id="GO:0003676">
    <property type="term" value="F:nucleic acid binding"/>
    <property type="evidence" value="ECO:0007669"/>
    <property type="project" value="InterPro"/>
</dbReference>
<name>A0A8X6XCL3_9ARAC</name>
<reference evidence="1" key="1">
    <citation type="submission" date="2020-08" db="EMBL/GenBank/DDBJ databases">
        <title>Multicomponent nature underlies the extraordinary mechanical properties of spider dragline silk.</title>
        <authorList>
            <person name="Kono N."/>
            <person name="Nakamura H."/>
            <person name="Mori M."/>
            <person name="Yoshida Y."/>
            <person name="Ohtoshi R."/>
            <person name="Malay A.D."/>
            <person name="Moran D.A.P."/>
            <person name="Tomita M."/>
            <person name="Numata K."/>
            <person name="Arakawa K."/>
        </authorList>
    </citation>
    <scope>NUCLEOTIDE SEQUENCE</scope>
</reference>
<dbReference type="Gene3D" id="3.30.420.10">
    <property type="entry name" value="Ribonuclease H-like superfamily/Ribonuclease H"/>
    <property type="match status" value="1"/>
</dbReference>
<gene>
    <name evidence="1" type="ORF">TNIN_4821</name>
</gene>
<dbReference type="EMBL" id="BMAV01007300">
    <property type="protein sequence ID" value="GFY50054.1"/>
    <property type="molecule type" value="Genomic_DNA"/>
</dbReference>
<accession>A0A8X6XCL3</accession>